<dbReference type="OrthoDB" id="3267861at2759"/>
<sequence length="140" mass="15531">EDGDIVLKCNNGFVNGHNHLIITSKQCNMDAKPIGSGTVAMAAFLYMGTYTIKFSMDTAVVFLALCASIKVLSERTPLDIEGNIDTYECSRQLLIKTVNKLIGKQELSSQQMASKLIGTLSCYTNCNYTQFYWPGMLRQI</sequence>
<proteinExistence type="predicted"/>
<dbReference type="HOGENOM" id="CLU_103041_2_0_1"/>
<accession>A0A0D0CNU2</accession>
<protein>
    <submittedName>
        <fullName evidence="1">Unplaced genomic scaffold GYMLUscaffold_46, whole genome shotgun sequence</fullName>
    </submittedName>
</protein>
<reference evidence="1 2" key="1">
    <citation type="submission" date="2014-04" db="EMBL/GenBank/DDBJ databases">
        <title>Evolutionary Origins and Diversification of the Mycorrhizal Mutualists.</title>
        <authorList>
            <consortium name="DOE Joint Genome Institute"/>
            <consortium name="Mycorrhizal Genomics Consortium"/>
            <person name="Kohler A."/>
            <person name="Kuo A."/>
            <person name="Nagy L.G."/>
            <person name="Floudas D."/>
            <person name="Copeland A."/>
            <person name="Barry K.W."/>
            <person name="Cichocki N."/>
            <person name="Veneault-Fourrey C."/>
            <person name="LaButti K."/>
            <person name="Lindquist E.A."/>
            <person name="Lipzen A."/>
            <person name="Lundell T."/>
            <person name="Morin E."/>
            <person name="Murat C."/>
            <person name="Riley R."/>
            <person name="Ohm R."/>
            <person name="Sun H."/>
            <person name="Tunlid A."/>
            <person name="Henrissat B."/>
            <person name="Grigoriev I.V."/>
            <person name="Hibbett D.S."/>
            <person name="Martin F."/>
        </authorList>
    </citation>
    <scope>NUCLEOTIDE SEQUENCE [LARGE SCALE GENOMIC DNA]</scope>
    <source>
        <strain evidence="1 2">FD-317 M1</strain>
    </source>
</reference>
<gene>
    <name evidence="1" type="ORF">GYMLUDRAFT_114474</name>
</gene>
<evidence type="ECO:0000313" key="2">
    <source>
        <dbReference type="Proteomes" id="UP000053593"/>
    </source>
</evidence>
<dbReference type="AlphaFoldDB" id="A0A0D0CNU2"/>
<keyword evidence="2" id="KW-1185">Reference proteome</keyword>
<dbReference type="Proteomes" id="UP000053593">
    <property type="component" value="Unassembled WGS sequence"/>
</dbReference>
<organism evidence="1 2">
    <name type="scientific">Collybiopsis luxurians FD-317 M1</name>
    <dbReference type="NCBI Taxonomy" id="944289"/>
    <lineage>
        <taxon>Eukaryota</taxon>
        <taxon>Fungi</taxon>
        <taxon>Dikarya</taxon>
        <taxon>Basidiomycota</taxon>
        <taxon>Agaricomycotina</taxon>
        <taxon>Agaricomycetes</taxon>
        <taxon>Agaricomycetidae</taxon>
        <taxon>Agaricales</taxon>
        <taxon>Marasmiineae</taxon>
        <taxon>Omphalotaceae</taxon>
        <taxon>Collybiopsis</taxon>
        <taxon>Collybiopsis luxurians</taxon>
    </lineage>
</organism>
<feature type="non-terminal residue" evidence="1">
    <location>
        <position position="140"/>
    </location>
</feature>
<feature type="non-terminal residue" evidence="1">
    <location>
        <position position="1"/>
    </location>
</feature>
<dbReference type="EMBL" id="KN834794">
    <property type="protein sequence ID" value="KIK56958.1"/>
    <property type="molecule type" value="Genomic_DNA"/>
</dbReference>
<evidence type="ECO:0000313" key="1">
    <source>
        <dbReference type="EMBL" id="KIK56958.1"/>
    </source>
</evidence>
<name>A0A0D0CNU2_9AGAR</name>